<evidence type="ECO:0000256" key="1">
    <source>
        <dbReference type="SAM" id="SignalP"/>
    </source>
</evidence>
<dbReference type="RefSeq" id="WP_212950499.1">
    <property type="nucleotide sequence ID" value="NZ_BORW01000014.1"/>
</dbReference>
<feature type="chain" id="PRO_5045827241" description="Copper amine oxidase-like N-terminal domain-containing protein" evidence="1">
    <location>
        <begin position="29"/>
        <end position="315"/>
    </location>
</feature>
<dbReference type="InterPro" id="IPR036582">
    <property type="entry name" value="Mao_N_sf"/>
</dbReference>
<evidence type="ECO:0000259" key="2">
    <source>
        <dbReference type="Pfam" id="PF07833"/>
    </source>
</evidence>
<dbReference type="Proteomes" id="UP000680638">
    <property type="component" value="Unassembled WGS sequence"/>
</dbReference>
<feature type="domain" description="Copper amine oxidase-like N-terminal" evidence="2">
    <location>
        <begin position="39"/>
        <end position="145"/>
    </location>
</feature>
<name>A0ABQ4LXU6_9BACL</name>
<protein>
    <recommendedName>
        <fullName evidence="2">Copper amine oxidase-like N-terminal domain-containing protein</fullName>
    </recommendedName>
</protein>
<evidence type="ECO:0000313" key="4">
    <source>
        <dbReference type="Proteomes" id="UP000680638"/>
    </source>
</evidence>
<dbReference type="EMBL" id="BORW01000014">
    <property type="protein sequence ID" value="GIO68106.1"/>
    <property type="molecule type" value="Genomic_DNA"/>
</dbReference>
<dbReference type="SUPFAM" id="SSF55383">
    <property type="entry name" value="Copper amine oxidase, domain N"/>
    <property type="match status" value="1"/>
</dbReference>
<dbReference type="Gene3D" id="3.30.457.10">
    <property type="entry name" value="Copper amine oxidase-like, N-terminal domain"/>
    <property type="match status" value="1"/>
</dbReference>
<proteinExistence type="predicted"/>
<organism evidence="3 4">
    <name type="scientific">Paenibacillus cookii</name>
    <dbReference type="NCBI Taxonomy" id="157839"/>
    <lineage>
        <taxon>Bacteria</taxon>
        <taxon>Bacillati</taxon>
        <taxon>Bacillota</taxon>
        <taxon>Bacilli</taxon>
        <taxon>Bacillales</taxon>
        <taxon>Paenibacillaceae</taxon>
        <taxon>Paenibacillus</taxon>
    </lineage>
</organism>
<keyword evidence="4" id="KW-1185">Reference proteome</keyword>
<sequence length="315" mass="35469">MKKIAPLCLAGALLLGAGWFMGGNTAAAASSTGNIEVLLNAKKIQFPDAKPYQDAQGSVMVPIRFVSEALGAEVGWQKVNGQMTVSVNNEKHNVRMTVGQKVAKVDGQDKSYGTKIELKQNRTFVPLRLVSEGLGQPVEWDKIGRWVWIGEKKAPTLEELGLKPVSIEPYRKWFEKNQFLLKNSEGQPYNKALIFKINNLPTTFVRDIYSVELYTDPNTKLQYLKIRAKTKSGAGDIFYLTKKKDIRYRNPIDSLTINNGDGTKYCFYKIWSRSDKTLDGIVDDKQLSIKDIEYIGFSYGAPDYIPLMINPWRGN</sequence>
<keyword evidence="1" id="KW-0732">Signal</keyword>
<comment type="caution">
    <text evidence="3">The sequence shown here is derived from an EMBL/GenBank/DDBJ whole genome shotgun (WGS) entry which is preliminary data.</text>
</comment>
<gene>
    <name evidence="3" type="ORF">J21TS3_29270</name>
</gene>
<accession>A0ABQ4LXU6</accession>
<reference evidence="3 4" key="1">
    <citation type="submission" date="2021-03" db="EMBL/GenBank/DDBJ databases">
        <title>Antimicrobial resistance genes in bacteria isolated from Japanese honey, and their potential for conferring macrolide and lincosamide resistance in the American foulbrood pathogen Paenibacillus larvae.</title>
        <authorList>
            <person name="Okamoto M."/>
            <person name="Kumagai M."/>
            <person name="Kanamori H."/>
            <person name="Takamatsu D."/>
        </authorList>
    </citation>
    <scope>NUCLEOTIDE SEQUENCE [LARGE SCALE GENOMIC DNA]</scope>
    <source>
        <strain evidence="3 4">J21TS3</strain>
    </source>
</reference>
<dbReference type="Pfam" id="PF07833">
    <property type="entry name" value="Cu_amine_oxidN1"/>
    <property type="match status" value="1"/>
</dbReference>
<evidence type="ECO:0000313" key="3">
    <source>
        <dbReference type="EMBL" id="GIO68106.1"/>
    </source>
</evidence>
<dbReference type="InterPro" id="IPR012854">
    <property type="entry name" value="Cu_amine_oxidase-like_N"/>
</dbReference>
<feature type="signal peptide" evidence="1">
    <location>
        <begin position="1"/>
        <end position="28"/>
    </location>
</feature>